<reference evidence="4" key="1">
    <citation type="submission" date="2020-10" db="EMBL/GenBank/DDBJ databases">
        <authorList>
            <person name="Gilroy R."/>
        </authorList>
    </citation>
    <scope>NUCLEOTIDE SEQUENCE</scope>
    <source>
        <strain evidence="4">ChiGjej1B1-24693</strain>
    </source>
</reference>
<keyword evidence="2" id="KW-0472">Membrane</keyword>
<feature type="transmembrane region" description="Helical" evidence="2">
    <location>
        <begin position="241"/>
        <end position="267"/>
    </location>
</feature>
<dbReference type="PANTHER" id="PTHR34473">
    <property type="entry name" value="UPF0699 TRANSMEMBRANE PROTEIN YDBS"/>
    <property type="match status" value="1"/>
</dbReference>
<feature type="transmembrane region" description="Helical" evidence="2">
    <location>
        <begin position="199"/>
        <end position="221"/>
    </location>
</feature>
<feature type="transmembrane region" description="Helical" evidence="2">
    <location>
        <begin position="380"/>
        <end position="398"/>
    </location>
</feature>
<feature type="domain" description="YdbS-like PH" evidence="3">
    <location>
        <begin position="86"/>
        <end position="167"/>
    </location>
</feature>
<comment type="caution">
    <text evidence="4">The sequence shown here is derived from an EMBL/GenBank/DDBJ whole genome shotgun (WGS) entry which is preliminary data.</text>
</comment>
<feature type="transmembrane region" description="Helical" evidence="2">
    <location>
        <begin position="32"/>
        <end position="54"/>
    </location>
</feature>
<dbReference type="PANTHER" id="PTHR34473:SF2">
    <property type="entry name" value="UPF0699 TRANSMEMBRANE PROTEIN YDBT"/>
    <property type="match status" value="1"/>
</dbReference>
<feature type="domain" description="YdbS-like PH" evidence="3">
    <location>
        <begin position="428"/>
        <end position="503"/>
    </location>
</feature>
<evidence type="ECO:0000256" key="2">
    <source>
        <dbReference type="SAM" id="Phobius"/>
    </source>
</evidence>
<evidence type="ECO:0000313" key="5">
    <source>
        <dbReference type="Proteomes" id="UP000886842"/>
    </source>
</evidence>
<dbReference type="Pfam" id="PF03703">
    <property type="entry name" value="bPH_2"/>
    <property type="match status" value="2"/>
</dbReference>
<organism evidence="4 5">
    <name type="scientific">Candidatus Avipropionibacterium avicola</name>
    <dbReference type="NCBI Taxonomy" id="2840701"/>
    <lineage>
        <taxon>Bacteria</taxon>
        <taxon>Bacillati</taxon>
        <taxon>Actinomycetota</taxon>
        <taxon>Actinomycetes</taxon>
        <taxon>Propionibacteriales</taxon>
        <taxon>Propionibacteriaceae</taxon>
        <taxon>Propionibacteriaceae incertae sedis</taxon>
        <taxon>Candidatus Avipropionibacterium</taxon>
    </lineage>
</organism>
<feature type="transmembrane region" description="Helical" evidence="2">
    <location>
        <begin position="404"/>
        <end position="425"/>
    </location>
</feature>
<gene>
    <name evidence="4" type="ORF">IAA98_01680</name>
</gene>
<feature type="compositionally biased region" description="Basic and acidic residues" evidence="1">
    <location>
        <begin position="1"/>
        <end position="12"/>
    </location>
</feature>
<proteinExistence type="predicted"/>
<keyword evidence="2" id="KW-0812">Transmembrane</keyword>
<protein>
    <submittedName>
        <fullName evidence="4">PH domain-containing protein</fullName>
    </submittedName>
</protein>
<dbReference type="AlphaFoldDB" id="A0A9D1KLD0"/>
<reference evidence="4" key="2">
    <citation type="journal article" date="2021" name="PeerJ">
        <title>Extensive microbial diversity within the chicken gut microbiome revealed by metagenomics and culture.</title>
        <authorList>
            <person name="Gilroy R."/>
            <person name="Ravi A."/>
            <person name="Getino M."/>
            <person name="Pursley I."/>
            <person name="Horton D.L."/>
            <person name="Alikhan N.F."/>
            <person name="Baker D."/>
            <person name="Gharbi K."/>
            <person name="Hall N."/>
            <person name="Watson M."/>
            <person name="Adriaenssens E.M."/>
            <person name="Foster-Nyarko E."/>
            <person name="Jarju S."/>
            <person name="Secka A."/>
            <person name="Antonio M."/>
            <person name="Oren A."/>
            <person name="Chaudhuri R.R."/>
            <person name="La Ragione R."/>
            <person name="Hildebrand F."/>
            <person name="Pallen M.J."/>
        </authorList>
    </citation>
    <scope>NUCLEOTIDE SEQUENCE</scope>
    <source>
        <strain evidence="4">ChiGjej1B1-24693</strain>
    </source>
</reference>
<evidence type="ECO:0000256" key="1">
    <source>
        <dbReference type="SAM" id="MobiDB-lite"/>
    </source>
</evidence>
<accession>A0A9D1KLD0</accession>
<feature type="transmembrane region" description="Helical" evidence="2">
    <location>
        <begin position="60"/>
        <end position="81"/>
    </location>
</feature>
<feature type="region of interest" description="Disordered" evidence="1">
    <location>
        <begin position="1"/>
        <end position="21"/>
    </location>
</feature>
<evidence type="ECO:0000313" key="4">
    <source>
        <dbReference type="EMBL" id="HIT74281.1"/>
    </source>
</evidence>
<name>A0A9D1KLD0_9ACTN</name>
<keyword evidence="2" id="KW-1133">Transmembrane helix</keyword>
<evidence type="ECO:0000259" key="3">
    <source>
        <dbReference type="Pfam" id="PF03703"/>
    </source>
</evidence>
<dbReference type="EMBL" id="DVLP01000049">
    <property type="protein sequence ID" value="HIT74281.1"/>
    <property type="molecule type" value="Genomic_DNA"/>
</dbReference>
<sequence>MTDTVDGERADQRSAAPEPATPEWERLDHRTVLVTVLILIGVAVLAGVPTTVGLTAWRGIGFALAWVLPGAFLMIAVLAGADELRWRRTRYRVSSDTVELHRGILFLSRRRLARARIRAVDTSAHPVMRVFGLTRLTIGTGEQGGGGTDTETIVLEPVTRETGERLRGLLLNRDSSSGTDTNADDTERLATWRLAWVRYAPLSIATVIFVGAIVGVPFQVADWFGRGGLPVEVVRALIERHGVWPVIALGIPVIVIAAGIASAALNLEAWWSYRLDREPGGTLRVRRGLLTSRSLTLDEQRVRGIDLIEPLGVRLVGAARVQVVATGLSTEAEQKSELSTLLPAAPRPLALEVAERVCGEAPSVPLAGHPVAARGRRLRWALITVAVLVAGWALLAGLTGWTTWWSITVGVLVALTTAALVARALDSYRNLGHALTERHLVTRHGSIRRSTVLLRRDGIIGWQVRQSVFQRRKGLATLIATTAAGKGRYAVTDADAGRALELAAEAVPDLIEPFLAASSDSGR</sequence>
<dbReference type="PIRSF" id="PIRSF026631">
    <property type="entry name" value="UCP026631"/>
    <property type="match status" value="1"/>
</dbReference>
<dbReference type="Proteomes" id="UP000886842">
    <property type="component" value="Unassembled WGS sequence"/>
</dbReference>
<dbReference type="InterPro" id="IPR014529">
    <property type="entry name" value="UCP026631"/>
</dbReference>
<dbReference type="InterPro" id="IPR005182">
    <property type="entry name" value="YdbS-like_PH"/>
</dbReference>